<evidence type="ECO:0000313" key="2">
    <source>
        <dbReference type="WBParaSite" id="ACRNAN_scaffold11490.g29219.t1"/>
    </source>
</evidence>
<dbReference type="WBParaSite" id="ACRNAN_scaffold11490.g29219.t1">
    <property type="protein sequence ID" value="ACRNAN_scaffold11490.g29219.t1"/>
    <property type="gene ID" value="ACRNAN_scaffold11490.g29219"/>
</dbReference>
<name>A0A914CJF5_9BILA</name>
<sequence>MNSNVSITEDVEVNSRESRIELRELRFDGALWSTLSTVHFDPRQGYINLTAQDVVARFTLNKALFEAYADGFRLNETTDRSGNGNTDLLVVLQDGVNLSFTDSTLTEIEAANGQMALIRGNSWHLHVEQRLELFSTVVTDLQRQLLITAINDDYNIQITLLGAQITLLGAQVELLYGRVHVEISADYRTVVLTSEAHRVELRTVMSPFNFSITDRELSVRCPDDITTLRIMRDSSEIDIEVEQRSALHMDRSGGSQFVLEGQNSTTPERLDLNSSELSLRLNSEERNNRLFSLIELGET</sequence>
<keyword evidence="1" id="KW-1185">Reference proteome</keyword>
<evidence type="ECO:0000313" key="1">
    <source>
        <dbReference type="Proteomes" id="UP000887540"/>
    </source>
</evidence>
<organism evidence="1 2">
    <name type="scientific">Acrobeloides nanus</name>
    <dbReference type="NCBI Taxonomy" id="290746"/>
    <lineage>
        <taxon>Eukaryota</taxon>
        <taxon>Metazoa</taxon>
        <taxon>Ecdysozoa</taxon>
        <taxon>Nematoda</taxon>
        <taxon>Chromadorea</taxon>
        <taxon>Rhabditida</taxon>
        <taxon>Tylenchina</taxon>
        <taxon>Cephalobomorpha</taxon>
        <taxon>Cephaloboidea</taxon>
        <taxon>Cephalobidae</taxon>
        <taxon>Acrobeloides</taxon>
    </lineage>
</organism>
<reference evidence="2" key="1">
    <citation type="submission" date="2022-11" db="UniProtKB">
        <authorList>
            <consortium name="WormBaseParasite"/>
        </authorList>
    </citation>
    <scope>IDENTIFICATION</scope>
</reference>
<proteinExistence type="predicted"/>
<accession>A0A914CJF5</accession>
<dbReference type="AlphaFoldDB" id="A0A914CJF5"/>
<dbReference type="Proteomes" id="UP000887540">
    <property type="component" value="Unplaced"/>
</dbReference>
<protein>
    <submittedName>
        <fullName evidence="2">Adhesin domain-containing protein</fullName>
    </submittedName>
</protein>